<dbReference type="InterPro" id="IPR006062">
    <property type="entry name" value="His_biosynth"/>
</dbReference>
<evidence type="ECO:0000256" key="8">
    <source>
        <dbReference type="ARBA" id="ARBA00009667"/>
    </source>
</evidence>
<evidence type="ECO:0000256" key="15">
    <source>
        <dbReference type="ARBA" id="ARBA00023268"/>
    </source>
</evidence>
<dbReference type="Pfam" id="PF01503">
    <property type="entry name" value="PRA-PH"/>
    <property type="match status" value="1"/>
</dbReference>
<comment type="similarity">
    <text evidence="6 16">In the C-terminal section; belongs to the PRA-PH family.</text>
</comment>
<gene>
    <name evidence="16 19" type="primary">hisIE</name>
    <name evidence="16" type="synonym">hisI</name>
    <name evidence="19" type="ORF">WMO41_01455</name>
</gene>
<dbReference type="Pfam" id="PF01502">
    <property type="entry name" value="PRA-CH"/>
    <property type="match status" value="1"/>
</dbReference>
<keyword evidence="13 16" id="KW-0067">ATP-binding</keyword>
<keyword evidence="20" id="KW-1185">Reference proteome</keyword>
<evidence type="ECO:0000256" key="2">
    <source>
        <dbReference type="ARBA" id="ARBA00001460"/>
    </source>
</evidence>
<dbReference type="GO" id="GO:0004635">
    <property type="term" value="F:phosphoribosyl-AMP cyclohydrolase activity"/>
    <property type="evidence" value="ECO:0007669"/>
    <property type="project" value="UniProtKB-EC"/>
</dbReference>
<dbReference type="SUPFAM" id="SSF141734">
    <property type="entry name" value="HisI-like"/>
    <property type="match status" value="1"/>
</dbReference>
<dbReference type="PANTHER" id="PTHR42945:SF1">
    <property type="entry name" value="HISTIDINE BIOSYNTHESIS BIFUNCTIONAL PROTEIN HIS7"/>
    <property type="match status" value="1"/>
</dbReference>
<comment type="catalytic activity">
    <reaction evidence="1 16">
        <text>1-(5-phospho-beta-D-ribosyl)-5'-AMP + H2O = 1-(5-phospho-beta-D-ribosyl)-5-[(5-phospho-beta-D-ribosylamino)methylideneamino]imidazole-4-carboxamide</text>
        <dbReference type="Rhea" id="RHEA:20049"/>
        <dbReference type="ChEBI" id="CHEBI:15377"/>
        <dbReference type="ChEBI" id="CHEBI:58435"/>
        <dbReference type="ChEBI" id="CHEBI:59457"/>
        <dbReference type="EC" id="3.5.4.19"/>
    </reaction>
</comment>
<keyword evidence="12 16" id="KW-0378">Hydrolase</keyword>
<dbReference type="HAMAP" id="MF_01020">
    <property type="entry name" value="HisE"/>
    <property type="match status" value="1"/>
</dbReference>
<protein>
    <recommendedName>
        <fullName evidence="16">Histidine biosynthesis bifunctional protein HisIE</fullName>
    </recommendedName>
    <domain>
        <recommendedName>
            <fullName evidence="16">Phosphoribosyl-AMP cyclohydrolase</fullName>
            <shortName evidence="16">PRA-CH</shortName>
            <ecNumber evidence="16">3.5.4.19</ecNumber>
        </recommendedName>
    </domain>
    <domain>
        <recommendedName>
            <fullName evidence="16">Phosphoribosyl-ATP pyrophosphatase</fullName>
            <shortName evidence="16">PRA-PH</shortName>
            <ecNumber evidence="16">3.6.1.31</ecNumber>
        </recommendedName>
    </domain>
</protein>
<dbReference type="GO" id="GO:0004636">
    <property type="term" value="F:phosphoribosyl-ATP diphosphatase activity"/>
    <property type="evidence" value="ECO:0007669"/>
    <property type="project" value="UniProtKB-EC"/>
</dbReference>
<comment type="subcellular location">
    <subcellularLocation>
        <location evidence="3 16">Cytoplasm</location>
    </subcellularLocation>
</comment>
<feature type="region of interest" description="Phosphoribosyl-AMP cyclohydrolase" evidence="16">
    <location>
        <begin position="1"/>
        <end position="334"/>
    </location>
</feature>
<evidence type="ECO:0000313" key="20">
    <source>
        <dbReference type="Proteomes" id="UP001437460"/>
    </source>
</evidence>
<evidence type="ECO:0000256" key="14">
    <source>
        <dbReference type="ARBA" id="ARBA00023102"/>
    </source>
</evidence>
<comment type="caution">
    <text evidence="19">The sequence shown here is derived from an EMBL/GenBank/DDBJ whole genome shotgun (WGS) entry which is preliminary data.</text>
</comment>
<dbReference type="Proteomes" id="UP001437460">
    <property type="component" value="Unassembled WGS sequence"/>
</dbReference>
<dbReference type="HAMAP" id="MF_01019">
    <property type="entry name" value="HisIE"/>
    <property type="match status" value="1"/>
</dbReference>
<dbReference type="EC" id="3.6.1.31" evidence="16"/>
<evidence type="ECO:0000256" key="3">
    <source>
        <dbReference type="ARBA" id="ARBA00004496"/>
    </source>
</evidence>
<evidence type="ECO:0000256" key="7">
    <source>
        <dbReference type="ARBA" id="ARBA00008299"/>
    </source>
</evidence>
<feature type="region of interest" description="Phosphoribosyl-ATP pyrophosphohydrolase" evidence="16">
    <location>
        <begin position="335"/>
        <end position="421"/>
    </location>
</feature>
<dbReference type="HAMAP" id="MF_01021">
    <property type="entry name" value="HisI"/>
    <property type="match status" value="1"/>
</dbReference>
<evidence type="ECO:0000256" key="4">
    <source>
        <dbReference type="ARBA" id="ARBA00005169"/>
    </source>
</evidence>
<dbReference type="Gene3D" id="3.20.20.70">
    <property type="entry name" value="Aldolase class I"/>
    <property type="match status" value="1"/>
</dbReference>
<accession>A0ABV1HHR5</accession>
<keyword evidence="10 16" id="KW-0028">Amino-acid biosynthesis</keyword>
<comment type="similarity">
    <text evidence="8 17">Belongs to the HisA/HisF family.</text>
</comment>
<reference evidence="19 20" key="1">
    <citation type="submission" date="2024-03" db="EMBL/GenBank/DDBJ databases">
        <title>Human intestinal bacterial collection.</title>
        <authorList>
            <person name="Pauvert C."/>
            <person name="Hitch T.C.A."/>
            <person name="Clavel T."/>
        </authorList>
    </citation>
    <scope>NUCLEOTIDE SEQUENCE [LARGE SCALE GENOMIC DNA]</scope>
    <source>
        <strain evidence="19 20">CLA-AP-H27</strain>
    </source>
</reference>
<evidence type="ECO:0000256" key="5">
    <source>
        <dbReference type="ARBA" id="ARBA00005204"/>
    </source>
</evidence>
<dbReference type="SUPFAM" id="SSF101386">
    <property type="entry name" value="all-alpha NTP pyrophosphatases"/>
    <property type="match status" value="1"/>
</dbReference>
<dbReference type="NCBIfam" id="NF000768">
    <property type="entry name" value="PRK00051.1"/>
    <property type="match status" value="1"/>
</dbReference>
<dbReference type="Pfam" id="PF00977">
    <property type="entry name" value="His_biosynth"/>
    <property type="match status" value="1"/>
</dbReference>
<dbReference type="InterPro" id="IPR021130">
    <property type="entry name" value="PRib-ATP_PPHydrolase-like"/>
</dbReference>
<proteinExistence type="inferred from homology"/>
<evidence type="ECO:0000256" key="9">
    <source>
        <dbReference type="ARBA" id="ARBA00022490"/>
    </source>
</evidence>
<evidence type="ECO:0000256" key="16">
    <source>
        <dbReference type="HAMAP-Rule" id="MF_01019"/>
    </source>
</evidence>
<keyword evidence="14 16" id="KW-0368">Histidine biosynthesis</keyword>
<organism evidence="19 20">
    <name type="scientific">Ventrimonas faecis</name>
    <dbReference type="NCBI Taxonomy" id="3133170"/>
    <lineage>
        <taxon>Bacteria</taxon>
        <taxon>Bacillati</taxon>
        <taxon>Bacillota</taxon>
        <taxon>Clostridia</taxon>
        <taxon>Lachnospirales</taxon>
        <taxon>Lachnospiraceae</taxon>
        <taxon>Ventrimonas</taxon>
    </lineage>
</organism>
<evidence type="ECO:0000259" key="18">
    <source>
        <dbReference type="Pfam" id="PF01502"/>
    </source>
</evidence>
<sequence>MAEFKRLLAQLCCDEKQEEEILSYASACGNDGADGLVFVDSAKTDEAHEFHIGLIRKMARAIDIPIFAGGRVKRLEDVKKYLYAGAKGVFLDASLEENVDMIKEAADRFGSEKIFIRLNDAAQTKRIPEYAQLGASMAFLGEEVLPEAAEVIRTMEEQMHYYVMSPSCDAGKLAEELKAEPAAGVVLVNEKPENGNYMEKKQELGALDIPVDILKSSVSWGNFKTNSDGLVPVIVQDFKTFEVLMLAYMNEQAFADTLRTGKMHYYSRSRQSQWLKGETSGHFQYVKSLHLDCDNDTILAKVHQIGAACHTGSRSCFFQTLAEKEYRETNPLKVFEDVFSVIQDRKVHPKEGSYTNYLFDKGIDKILKKVGEEATEIVIAAKNPDPEEIKYEISDFLYHVMVLMAERGVTWEDITEELANR</sequence>
<feature type="domain" description="Phosphoribosyl-AMP cyclohydrolase" evidence="18">
    <location>
        <begin position="245"/>
        <end position="318"/>
    </location>
</feature>
<dbReference type="EC" id="3.5.4.19" evidence="16"/>
<evidence type="ECO:0000256" key="1">
    <source>
        <dbReference type="ARBA" id="ARBA00000024"/>
    </source>
</evidence>
<dbReference type="InterPro" id="IPR002496">
    <property type="entry name" value="PRib_AMP_CycHydrolase_dom"/>
</dbReference>
<dbReference type="Gene3D" id="3.10.20.810">
    <property type="entry name" value="Phosphoribosyl-AMP cyclohydrolase"/>
    <property type="match status" value="1"/>
</dbReference>
<dbReference type="NCBIfam" id="NF002747">
    <property type="entry name" value="PRK02759.1"/>
    <property type="match status" value="1"/>
</dbReference>
<dbReference type="CDD" id="cd11534">
    <property type="entry name" value="NTP-PPase_HisIE_like"/>
    <property type="match status" value="1"/>
</dbReference>
<evidence type="ECO:0000256" key="12">
    <source>
        <dbReference type="ARBA" id="ARBA00022801"/>
    </source>
</evidence>
<comment type="catalytic activity">
    <reaction evidence="2 16">
        <text>1-(5-phospho-beta-D-ribosyl)-ATP + H2O = 1-(5-phospho-beta-D-ribosyl)-5'-AMP + diphosphate + H(+)</text>
        <dbReference type="Rhea" id="RHEA:22828"/>
        <dbReference type="ChEBI" id="CHEBI:15377"/>
        <dbReference type="ChEBI" id="CHEBI:15378"/>
        <dbReference type="ChEBI" id="CHEBI:33019"/>
        <dbReference type="ChEBI" id="CHEBI:59457"/>
        <dbReference type="ChEBI" id="CHEBI:73183"/>
        <dbReference type="EC" id="3.6.1.31"/>
    </reaction>
</comment>
<evidence type="ECO:0000256" key="11">
    <source>
        <dbReference type="ARBA" id="ARBA00022741"/>
    </source>
</evidence>
<evidence type="ECO:0000256" key="17">
    <source>
        <dbReference type="RuleBase" id="RU003657"/>
    </source>
</evidence>
<dbReference type="InterPro" id="IPR026660">
    <property type="entry name" value="PRA-CH"/>
</dbReference>
<keyword evidence="9 16" id="KW-0963">Cytoplasm</keyword>
<dbReference type="Gene3D" id="1.10.287.1080">
    <property type="entry name" value="MazG-like"/>
    <property type="match status" value="1"/>
</dbReference>
<dbReference type="InterPro" id="IPR038019">
    <property type="entry name" value="PRib_AMP_CycHydrolase_sf"/>
</dbReference>
<dbReference type="InterPro" id="IPR011060">
    <property type="entry name" value="RibuloseP-bd_barrel"/>
</dbReference>
<evidence type="ECO:0000256" key="13">
    <source>
        <dbReference type="ARBA" id="ARBA00022840"/>
    </source>
</evidence>
<keyword evidence="11 16" id="KW-0547">Nucleotide-binding</keyword>
<evidence type="ECO:0000313" key="19">
    <source>
        <dbReference type="EMBL" id="MEQ2561858.1"/>
    </source>
</evidence>
<name>A0ABV1HHR5_9FIRM</name>
<dbReference type="NCBIfam" id="TIGR03188">
    <property type="entry name" value="histidine_hisI"/>
    <property type="match status" value="1"/>
</dbReference>
<comment type="pathway">
    <text evidence="4 16">Amino-acid biosynthesis; L-histidine biosynthesis; L-histidine from 5-phospho-alpha-D-ribose 1-diphosphate: step 3/9.</text>
</comment>
<comment type="pathway">
    <text evidence="5 16">Amino-acid biosynthesis; L-histidine biosynthesis; L-histidine from 5-phospho-alpha-D-ribose 1-diphosphate: step 2/9.</text>
</comment>
<comment type="similarity">
    <text evidence="7 16">In the N-terminal section; belongs to the PRA-CH family.</text>
</comment>
<dbReference type="PANTHER" id="PTHR42945">
    <property type="entry name" value="HISTIDINE BIOSYNTHESIS BIFUNCTIONAL PROTEIN"/>
    <property type="match status" value="1"/>
</dbReference>
<dbReference type="InterPro" id="IPR023019">
    <property type="entry name" value="His_synth_HisIE"/>
</dbReference>
<evidence type="ECO:0000256" key="10">
    <source>
        <dbReference type="ARBA" id="ARBA00022605"/>
    </source>
</evidence>
<dbReference type="EMBL" id="JBBMFJ010000002">
    <property type="protein sequence ID" value="MEQ2561858.1"/>
    <property type="molecule type" value="Genomic_DNA"/>
</dbReference>
<dbReference type="InterPro" id="IPR013785">
    <property type="entry name" value="Aldolase_TIM"/>
</dbReference>
<dbReference type="InterPro" id="IPR008179">
    <property type="entry name" value="HisE"/>
</dbReference>
<dbReference type="SUPFAM" id="SSF51366">
    <property type="entry name" value="Ribulose-phoshate binding barrel"/>
    <property type="match status" value="1"/>
</dbReference>
<keyword evidence="15 16" id="KW-0511">Multifunctional enzyme</keyword>
<evidence type="ECO:0000256" key="6">
    <source>
        <dbReference type="ARBA" id="ARBA00007731"/>
    </source>
</evidence>